<feature type="compositionally biased region" description="Polar residues" evidence="9">
    <location>
        <begin position="246"/>
        <end position="259"/>
    </location>
</feature>
<accession>A0A8S4PYY9</accession>
<keyword evidence="7 8" id="KW-0407">Ion channel</keyword>
<evidence type="ECO:0000256" key="1">
    <source>
        <dbReference type="ARBA" id="ARBA00004141"/>
    </source>
</evidence>
<dbReference type="GO" id="GO:0022841">
    <property type="term" value="F:potassium ion leak channel activity"/>
    <property type="evidence" value="ECO:0007669"/>
    <property type="project" value="TreeGrafter"/>
</dbReference>
<sequence length="408" mass="44879">MAETEEPKKKKKIGETCKKVLKFLFSHIGLCSMVVGYSVAGGFIFEHLEKHNEWTECVKARDQYLPKENETIDRLMEIVTSTLAVSKTEEEFNKTLRTFRLNVLEIGYDGKDCDNMGEKGGPSFQWTFPGALLFSVTVITTIGYGNIAPKTFWGRLVCIAYATLGIPLMLLCLANIGDVMADIFRFIYAKVCCCGCCRRRDKTKVVEIDSPSRGGPAWNSGKGDIGFNPGQNAPVGADPNKPRPPSATSSTRQRSSLGSKSPFPETLPGPPPPRAGPMIIDDDSDDEDEEDEKITVPLTITMVVIAGYIFGGALLFGVWEAWPPLKASYFCFVTLTTIGFGDVVPGAANFETSQAQVQMILSSVYMLFGMAIVSMCFSLMQDEIVAKFTWVGQKLGIIDKKKVEDDEE</sequence>
<reference evidence="12" key="1">
    <citation type="submission" date="2022-03" db="EMBL/GenBank/DDBJ databases">
        <authorList>
            <person name="Martin C."/>
        </authorList>
    </citation>
    <scope>NUCLEOTIDE SEQUENCE</scope>
</reference>
<evidence type="ECO:0000256" key="10">
    <source>
        <dbReference type="SAM" id="Phobius"/>
    </source>
</evidence>
<evidence type="ECO:0000256" key="2">
    <source>
        <dbReference type="ARBA" id="ARBA00022448"/>
    </source>
</evidence>
<keyword evidence="3 8" id="KW-0812">Transmembrane</keyword>
<dbReference type="Proteomes" id="UP000749559">
    <property type="component" value="Unassembled WGS sequence"/>
</dbReference>
<dbReference type="PANTHER" id="PTHR11003:SF334">
    <property type="entry name" value="FI03418P"/>
    <property type="match status" value="1"/>
</dbReference>
<feature type="transmembrane region" description="Helical" evidence="10">
    <location>
        <begin position="329"/>
        <end position="348"/>
    </location>
</feature>
<evidence type="ECO:0000313" key="13">
    <source>
        <dbReference type="Proteomes" id="UP000749559"/>
    </source>
</evidence>
<dbReference type="Gene3D" id="1.10.287.70">
    <property type="match status" value="1"/>
</dbReference>
<gene>
    <name evidence="12" type="ORF">OFUS_LOCUS22192</name>
</gene>
<keyword evidence="2 8" id="KW-0813">Transport</keyword>
<evidence type="ECO:0000256" key="9">
    <source>
        <dbReference type="SAM" id="MobiDB-lite"/>
    </source>
</evidence>
<dbReference type="SUPFAM" id="SSF81324">
    <property type="entry name" value="Voltage-gated potassium channels"/>
    <property type="match status" value="2"/>
</dbReference>
<dbReference type="Pfam" id="PF07885">
    <property type="entry name" value="Ion_trans_2"/>
    <property type="match status" value="2"/>
</dbReference>
<feature type="transmembrane region" description="Helical" evidence="10">
    <location>
        <begin position="126"/>
        <end position="144"/>
    </location>
</feature>
<comment type="subcellular location">
    <subcellularLocation>
        <location evidence="1">Membrane</location>
        <topology evidence="1">Multi-pass membrane protein</topology>
    </subcellularLocation>
</comment>
<feature type="compositionally biased region" description="Pro residues" evidence="9">
    <location>
        <begin position="265"/>
        <end position="275"/>
    </location>
</feature>
<feature type="transmembrane region" description="Helical" evidence="10">
    <location>
        <begin position="20"/>
        <end position="45"/>
    </location>
</feature>
<feature type="transmembrane region" description="Helical" evidence="10">
    <location>
        <begin position="294"/>
        <end position="317"/>
    </location>
</feature>
<evidence type="ECO:0000256" key="8">
    <source>
        <dbReference type="RuleBase" id="RU003857"/>
    </source>
</evidence>
<feature type="domain" description="Potassium channel" evidence="11">
    <location>
        <begin position="123"/>
        <end position="180"/>
    </location>
</feature>
<keyword evidence="13" id="KW-1185">Reference proteome</keyword>
<proteinExistence type="inferred from homology"/>
<dbReference type="GO" id="GO:0015271">
    <property type="term" value="F:outward rectifier potassium channel activity"/>
    <property type="evidence" value="ECO:0007669"/>
    <property type="project" value="TreeGrafter"/>
</dbReference>
<feature type="compositionally biased region" description="Acidic residues" evidence="9">
    <location>
        <begin position="280"/>
        <end position="292"/>
    </location>
</feature>
<organism evidence="12 13">
    <name type="scientific">Owenia fusiformis</name>
    <name type="common">Polychaete worm</name>
    <dbReference type="NCBI Taxonomy" id="6347"/>
    <lineage>
        <taxon>Eukaryota</taxon>
        <taxon>Metazoa</taxon>
        <taxon>Spiralia</taxon>
        <taxon>Lophotrochozoa</taxon>
        <taxon>Annelida</taxon>
        <taxon>Polychaeta</taxon>
        <taxon>Sedentaria</taxon>
        <taxon>Canalipalpata</taxon>
        <taxon>Sabellida</taxon>
        <taxon>Oweniida</taxon>
        <taxon>Oweniidae</taxon>
        <taxon>Owenia</taxon>
    </lineage>
</organism>
<feature type="transmembrane region" description="Helical" evidence="10">
    <location>
        <begin position="156"/>
        <end position="176"/>
    </location>
</feature>
<dbReference type="InterPro" id="IPR013099">
    <property type="entry name" value="K_chnl_dom"/>
</dbReference>
<protein>
    <recommendedName>
        <fullName evidence="11">Potassium channel domain-containing protein</fullName>
    </recommendedName>
</protein>
<dbReference type="OrthoDB" id="297496at2759"/>
<evidence type="ECO:0000256" key="4">
    <source>
        <dbReference type="ARBA" id="ARBA00022989"/>
    </source>
</evidence>
<comment type="caution">
    <text evidence="12">The sequence shown here is derived from an EMBL/GenBank/DDBJ whole genome shotgun (WGS) entry which is preliminary data.</text>
</comment>
<keyword evidence="6 10" id="KW-0472">Membrane</keyword>
<dbReference type="GO" id="GO:0030322">
    <property type="term" value="P:stabilization of membrane potential"/>
    <property type="evidence" value="ECO:0007669"/>
    <property type="project" value="TreeGrafter"/>
</dbReference>
<comment type="similarity">
    <text evidence="8">Belongs to the two pore domain potassium channel (TC 1.A.1.8) family.</text>
</comment>
<dbReference type="GO" id="GO:0005886">
    <property type="term" value="C:plasma membrane"/>
    <property type="evidence" value="ECO:0007669"/>
    <property type="project" value="TreeGrafter"/>
</dbReference>
<feature type="region of interest" description="Disordered" evidence="9">
    <location>
        <begin position="228"/>
        <end position="292"/>
    </location>
</feature>
<evidence type="ECO:0000256" key="7">
    <source>
        <dbReference type="ARBA" id="ARBA00023303"/>
    </source>
</evidence>
<feature type="domain" description="Potassium channel" evidence="11">
    <location>
        <begin position="304"/>
        <end position="384"/>
    </location>
</feature>
<dbReference type="EMBL" id="CAIIXF020000010">
    <property type="protein sequence ID" value="CAH1797994.1"/>
    <property type="molecule type" value="Genomic_DNA"/>
</dbReference>
<feature type="transmembrane region" description="Helical" evidence="10">
    <location>
        <begin position="360"/>
        <end position="380"/>
    </location>
</feature>
<dbReference type="InterPro" id="IPR003280">
    <property type="entry name" value="2pore_dom_K_chnl"/>
</dbReference>
<evidence type="ECO:0000313" key="12">
    <source>
        <dbReference type="EMBL" id="CAH1797994.1"/>
    </source>
</evidence>
<dbReference type="AlphaFoldDB" id="A0A8S4PYY9"/>
<name>A0A8S4PYY9_OWEFU</name>
<dbReference type="PANTHER" id="PTHR11003">
    <property type="entry name" value="POTASSIUM CHANNEL, SUBFAMILY K"/>
    <property type="match status" value="1"/>
</dbReference>
<evidence type="ECO:0000256" key="5">
    <source>
        <dbReference type="ARBA" id="ARBA00023065"/>
    </source>
</evidence>
<evidence type="ECO:0000256" key="6">
    <source>
        <dbReference type="ARBA" id="ARBA00023136"/>
    </source>
</evidence>
<dbReference type="PRINTS" id="PR01333">
    <property type="entry name" value="2POREKCHANEL"/>
</dbReference>
<evidence type="ECO:0000256" key="3">
    <source>
        <dbReference type="ARBA" id="ARBA00022692"/>
    </source>
</evidence>
<keyword evidence="4 10" id="KW-1133">Transmembrane helix</keyword>
<keyword evidence="5 8" id="KW-0406">Ion transport</keyword>
<evidence type="ECO:0000259" key="11">
    <source>
        <dbReference type="Pfam" id="PF07885"/>
    </source>
</evidence>